<name>A0A6L9MKV4_9HYPH</name>
<keyword evidence="2" id="KW-1185">Reference proteome</keyword>
<reference evidence="1 2" key="1">
    <citation type="submission" date="2020-01" db="EMBL/GenBank/DDBJ databases">
        <title>Genomes of bacteria type strains.</title>
        <authorList>
            <person name="Chen J."/>
            <person name="Zhu S."/>
            <person name="Chen J."/>
        </authorList>
    </citation>
    <scope>NUCLEOTIDE SEQUENCE [LARGE SCALE GENOMIC DNA]</scope>
    <source>
        <strain evidence="1 2">KCTC 52919</strain>
    </source>
</reference>
<evidence type="ECO:0000313" key="1">
    <source>
        <dbReference type="EMBL" id="NDV88188.1"/>
    </source>
</evidence>
<dbReference type="RefSeq" id="WP_163045010.1">
    <property type="nucleotide sequence ID" value="NZ_JAAAMJ010000013.1"/>
</dbReference>
<dbReference type="EMBL" id="JAAAMJ010000013">
    <property type="protein sequence ID" value="NDV88188.1"/>
    <property type="molecule type" value="Genomic_DNA"/>
</dbReference>
<gene>
    <name evidence="1" type="ORF">GTW51_15915</name>
</gene>
<accession>A0A6L9MKV4</accession>
<evidence type="ECO:0000313" key="2">
    <source>
        <dbReference type="Proteomes" id="UP000476332"/>
    </source>
</evidence>
<protein>
    <submittedName>
        <fullName evidence="1">Uncharacterized protein</fullName>
    </submittedName>
</protein>
<dbReference type="AlphaFoldDB" id="A0A6L9MKV4"/>
<proteinExistence type="predicted"/>
<comment type="caution">
    <text evidence="1">The sequence shown here is derived from an EMBL/GenBank/DDBJ whole genome shotgun (WGS) entry which is preliminary data.</text>
</comment>
<sequence>MSSAALTPSDTRSLRKLAEARADLHLSGMDHHLNEPAAKAAVDAVETSAAALTEALGRAAELGIPMEIEILPPDHSTGRREIVARIVRSETGRRPEDLNSSNDD</sequence>
<organism evidence="1 2">
    <name type="scientific">Aurantimonas aggregata</name>
    <dbReference type="NCBI Taxonomy" id="2047720"/>
    <lineage>
        <taxon>Bacteria</taxon>
        <taxon>Pseudomonadati</taxon>
        <taxon>Pseudomonadota</taxon>
        <taxon>Alphaproteobacteria</taxon>
        <taxon>Hyphomicrobiales</taxon>
        <taxon>Aurantimonadaceae</taxon>
        <taxon>Aurantimonas</taxon>
    </lineage>
</organism>
<dbReference type="Proteomes" id="UP000476332">
    <property type="component" value="Unassembled WGS sequence"/>
</dbReference>